<dbReference type="Gene3D" id="3.40.50.150">
    <property type="entry name" value="Vaccinia Virus protein VP39"/>
    <property type="match status" value="1"/>
</dbReference>
<dbReference type="SUPFAM" id="SSF53335">
    <property type="entry name" value="S-adenosyl-L-methionine-dependent methyltransferases"/>
    <property type="match status" value="1"/>
</dbReference>
<dbReference type="Proteomes" id="UP000252081">
    <property type="component" value="Unassembled WGS sequence"/>
</dbReference>
<comment type="caution">
    <text evidence="1">The sequence shown here is derived from an EMBL/GenBank/DDBJ whole genome shotgun (WGS) entry which is preliminary data.</text>
</comment>
<proteinExistence type="predicted"/>
<dbReference type="InterPro" id="IPR029063">
    <property type="entry name" value="SAM-dependent_MTases_sf"/>
</dbReference>
<accession>A0A366KYB3</accession>
<protein>
    <submittedName>
        <fullName evidence="1">Uncharacterized protein</fullName>
    </submittedName>
</protein>
<sequence>MSVSKESLNHRTVFELYSKKLTGVIATPEVIETVNELHHLYSKLTAIEGVLAPSDTDEVFEELSENGTRVNPYMAAYCFLDYLRSYKFTLGIKKLIDDKLNQGNQKPLQILYAGTGPYASLILPLTTVFSAHQIQVTLLDIHQSSLDAVNKLISAFNLEAYFNGYIKADATLFIPDDHINYDIIISETMDKALRKEPQVAIFNHLRQFLKPDGAFIPEEIRVDLYQSKWDEEKNPAFEYFLDAETRKHNAAFREKITNLMAINKHSVTIFKRTNSDHLLFLKKIDPENFKAEYTALLLLTEIQVYKDITLTEDESILTEKDYLSPLNDRILQSGLSFYYKMDNDPRITCG</sequence>
<organism evidence="1 2">
    <name type="scientific">Pedobacter miscanthi</name>
    <dbReference type="NCBI Taxonomy" id="2259170"/>
    <lineage>
        <taxon>Bacteria</taxon>
        <taxon>Pseudomonadati</taxon>
        <taxon>Bacteroidota</taxon>
        <taxon>Sphingobacteriia</taxon>
        <taxon>Sphingobacteriales</taxon>
        <taxon>Sphingobacteriaceae</taxon>
        <taxon>Pedobacter</taxon>
    </lineage>
</organism>
<reference evidence="1 2" key="1">
    <citation type="submission" date="2018-07" db="EMBL/GenBank/DDBJ databases">
        <title>A draft genome of a endophytic bacteria, a new species of Pedobacter.</title>
        <authorList>
            <person name="Zhang Z.D."/>
            <person name="Chen Z.J."/>
        </authorList>
    </citation>
    <scope>NUCLEOTIDE SEQUENCE [LARGE SCALE GENOMIC DNA]</scope>
    <source>
        <strain evidence="1 2">RS10</strain>
    </source>
</reference>
<dbReference type="AlphaFoldDB" id="A0A366KYB3"/>
<evidence type="ECO:0000313" key="2">
    <source>
        <dbReference type="Proteomes" id="UP000252081"/>
    </source>
</evidence>
<dbReference type="OrthoDB" id="1157001at2"/>
<name>A0A366KYB3_9SPHI</name>
<dbReference type="EMBL" id="QNQU01000010">
    <property type="protein sequence ID" value="RBQ06635.1"/>
    <property type="molecule type" value="Genomic_DNA"/>
</dbReference>
<evidence type="ECO:0000313" key="1">
    <source>
        <dbReference type="EMBL" id="RBQ06635.1"/>
    </source>
</evidence>
<gene>
    <name evidence="1" type="ORF">DRW42_12660</name>
</gene>
<keyword evidence="2" id="KW-1185">Reference proteome</keyword>
<dbReference type="CDD" id="cd02440">
    <property type="entry name" value="AdoMet_MTases"/>
    <property type="match status" value="1"/>
</dbReference>
<dbReference type="RefSeq" id="WP_113949196.1">
    <property type="nucleotide sequence ID" value="NZ_QNQU01000010.1"/>
</dbReference>